<dbReference type="PANTHER" id="PTHR43316">
    <property type="entry name" value="HYDROLASE, HALOACID DELAHOGENASE-RELATED"/>
    <property type="match status" value="1"/>
</dbReference>
<keyword evidence="3" id="KW-1185">Reference proteome</keyword>
<sequence>MYKGTSKGLTSCILDMGSYKPNSKIYLSALTHLNLEPHQCAMVAAHIHDRRASATHGMKTMFVHQPREHNAPNDVKSNSSGGEVDVYVESFVDIANLLAEAKGATA</sequence>
<protein>
    <submittedName>
        <fullName evidence="2">Uncharacterized protein</fullName>
    </submittedName>
</protein>
<accession>A0A1X6NHT5</accession>
<reference evidence="2 3" key="1">
    <citation type="submission" date="2017-04" db="EMBL/GenBank/DDBJ databases">
        <title>Genome Sequence of the Model Brown-Rot Fungus Postia placenta SB12.</title>
        <authorList>
            <consortium name="DOE Joint Genome Institute"/>
            <person name="Gaskell J."/>
            <person name="Kersten P."/>
            <person name="Larrondo L.F."/>
            <person name="Canessa P."/>
            <person name="Martinez D."/>
            <person name="Hibbett D."/>
            <person name="Schmoll M."/>
            <person name="Kubicek C.P."/>
            <person name="Martinez A.T."/>
            <person name="Yadav J."/>
            <person name="Master E."/>
            <person name="Magnuson J.K."/>
            <person name="James T."/>
            <person name="Yaver D."/>
            <person name="Berka R."/>
            <person name="Labutti K."/>
            <person name="Lipzen A."/>
            <person name="Aerts A."/>
            <person name="Barry K."/>
            <person name="Henrissat B."/>
            <person name="Blanchette R."/>
            <person name="Grigoriev I."/>
            <person name="Cullen D."/>
        </authorList>
    </citation>
    <scope>NUCLEOTIDE SEQUENCE [LARGE SCALE GENOMIC DNA]</scope>
    <source>
        <strain evidence="2 3">MAD-698-R-SB12</strain>
    </source>
</reference>
<dbReference type="EMBL" id="KZ110591">
    <property type="protein sequence ID" value="OSX68179.1"/>
    <property type="molecule type" value="Genomic_DNA"/>
</dbReference>
<dbReference type="Gene3D" id="3.40.50.1000">
    <property type="entry name" value="HAD superfamily/HAD-like"/>
    <property type="match status" value="1"/>
</dbReference>
<dbReference type="STRING" id="670580.A0A1X6NHT5"/>
<dbReference type="PANTHER" id="PTHR43316:SF3">
    <property type="entry name" value="HALOACID DEHALOGENASE, TYPE II (AFU_ORTHOLOGUE AFUA_2G07750)-RELATED"/>
    <property type="match status" value="1"/>
</dbReference>
<dbReference type="Proteomes" id="UP000194127">
    <property type="component" value="Unassembled WGS sequence"/>
</dbReference>
<evidence type="ECO:0000256" key="1">
    <source>
        <dbReference type="ARBA" id="ARBA00022801"/>
    </source>
</evidence>
<dbReference type="SUPFAM" id="SSF56784">
    <property type="entry name" value="HAD-like"/>
    <property type="match status" value="1"/>
</dbReference>
<proteinExistence type="predicted"/>
<dbReference type="GeneID" id="36328866"/>
<name>A0A1X6NHT5_9APHY</name>
<dbReference type="RefSeq" id="XP_024344973.1">
    <property type="nucleotide sequence ID" value="XM_024483917.1"/>
</dbReference>
<evidence type="ECO:0000313" key="3">
    <source>
        <dbReference type="Proteomes" id="UP000194127"/>
    </source>
</evidence>
<gene>
    <name evidence="2" type="ORF">POSPLADRAFT_1130109</name>
</gene>
<organism evidence="2 3">
    <name type="scientific">Postia placenta MAD-698-R-SB12</name>
    <dbReference type="NCBI Taxonomy" id="670580"/>
    <lineage>
        <taxon>Eukaryota</taxon>
        <taxon>Fungi</taxon>
        <taxon>Dikarya</taxon>
        <taxon>Basidiomycota</taxon>
        <taxon>Agaricomycotina</taxon>
        <taxon>Agaricomycetes</taxon>
        <taxon>Polyporales</taxon>
        <taxon>Adustoporiaceae</taxon>
        <taxon>Rhodonia</taxon>
    </lineage>
</organism>
<dbReference type="AlphaFoldDB" id="A0A1X6NHT5"/>
<dbReference type="InterPro" id="IPR051540">
    <property type="entry name" value="S-2-haloacid_dehalogenase"/>
</dbReference>
<dbReference type="InterPro" id="IPR036412">
    <property type="entry name" value="HAD-like_sf"/>
</dbReference>
<dbReference type="InterPro" id="IPR023214">
    <property type="entry name" value="HAD_sf"/>
</dbReference>
<keyword evidence="1" id="KW-0378">Hydrolase</keyword>
<evidence type="ECO:0000313" key="2">
    <source>
        <dbReference type="EMBL" id="OSX68179.1"/>
    </source>
</evidence>
<dbReference type="GO" id="GO:0016787">
    <property type="term" value="F:hydrolase activity"/>
    <property type="evidence" value="ECO:0007669"/>
    <property type="project" value="UniProtKB-KW"/>
</dbReference>
<dbReference type="OrthoDB" id="2363873at2759"/>